<dbReference type="EMBL" id="JACXAE010000039">
    <property type="protein sequence ID" value="MBD2772447.1"/>
    <property type="molecule type" value="Genomic_DNA"/>
</dbReference>
<evidence type="ECO:0008006" key="3">
    <source>
        <dbReference type="Google" id="ProtNLM"/>
    </source>
</evidence>
<dbReference type="RefSeq" id="WP_190826995.1">
    <property type="nucleotide sequence ID" value="NZ_CAWPPI010000039.1"/>
</dbReference>
<gene>
    <name evidence="1" type="ORF">ICL16_10250</name>
</gene>
<evidence type="ECO:0000313" key="1">
    <source>
        <dbReference type="EMBL" id="MBD2772447.1"/>
    </source>
</evidence>
<dbReference type="PANTHER" id="PTHR39550">
    <property type="entry name" value="SLL0658 PROTEIN"/>
    <property type="match status" value="1"/>
</dbReference>
<dbReference type="AlphaFoldDB" id="A0A8J6XL54"/>
<keyword evidence="2" id="KW-1185">Reference proteome</keyword>
<comment type="caution">
    <text evidence="1">The sequence shown here is derived from an EMBL/GenBank/DDBJ whole genome shotgun (WGS) entry which is preliminary data.</text>
</comment>
<dbReference type="Pfam" id="PF11848">
    <property type="entry name" value="DUF3368"/>
    <property type="match status" value="1"/>
</dbReference>
<dbReference type="Proteomes" id="UP000629098">
    <property type="component" value="Unassembled WGS sequence"/>
</dbReference>
<dbReference type="InterPro" id="IPR021799">
    <property type="entry name" value="PIN-like_prokaryotic"/>
</dbReference>
<name>A0A8J6XL54_9CYAN</name>
<protein>
    <recommendedName>
        <fullName evidence="3">DUF3368 domain-containing protein</fullName>
    </recommendedName>
</protein>
<accession>A0A8J6XL54</accession>
<dbReference type="PANTHER" id="PTHR39550:SF1">
    <property type="entry name" value="SLL0658 PROTEIN"/>
    <property type="match status" value="1"/>
</dbReference>
<evidence type="ECO:0000313" key="2">
    <source>
        <dbReference type="Proteomes" id="UP000629098"/>
    </source>
</evidence>
<organism evidence="1 2">
    <name type="scientific">Iningainema tapete BLCC-T55</name>
    <dbReference type="NCBI Taxonomy" id="2748662"/>
    <lineage>
        <taxon>Bacteria</taxon>
        <taxon>Bacillati</taxon>
        <taxon>Cyanobacteriota</taxon>
        <taxon>Cyanophyceae</taxon>
        <taxon>Nostocales</taxon>
        <taxon>Scytonemataceae</taxon>
        <taxon>Iningainema tapete</taxon>
    </lineage>
</organism>
<proteinExistence type="predicted"/>
<sequence>MIVVADTSPICYLLLIGEIDVLPQLYGKVVIPEIVQKELINARSPNIVQTWIQTPPTWLVIQSVNTLSDENLDSLDPGERDAIVLAEQQKANLA</sequence>
<reference evidence="1" key="1">
    <citation type="submission" date="2020-09" db="EMBL/GenBank/DDBJ databases">
        <title>Iningainema tapete sp. nov. (Scytonemataceae, Cyanobacteria) from greenhouses in central Florida (USA) produces two types of nodularin with biosynthetic potential for microcystin-LR and anabaenopeptins.</title>
        <authorList>
            <person name="Berthold D.E."/>
            <person name="Lefler F.W."/>
            <person name="Huang I.-S."/>
            <person name="Abdulla H."/>
            <person name="Zimba P.V."/>
            <person name="Laughinghouse H.D. IV."/>
        </authorList>
    </citation>
    <scope>NUCLEOTIDE SEQUENCE</scope>
    <source>
        <strain evidence="1">BLCCT55</strain>
    </source>
</reference>